<keyword evidence="7" id="KW-1185">Reference proteome</keyword>
<dbReference type="Proteomes" id="UP001550044">
    <property type="component" value="Unassembled WGS sequence"/>
</dbReference>
<organism evidence="6 7">
    <name type="scientific">Streptomyces sp. 900116325</name>
    <dbReference type="NCBI Taxonomy" id="3154295"/>
    <lineage>
        <taxon>Bacteria</taxon>
        <taxon>Bacillati</taxon>
        <taxon>Actinomycetota</taxon>
        <taxon>Actinomycetes</taxon>
        <taxon>Kitasatosporales</taxon>
        <taxon>Streptomycetaceae</taxon>
        <taxon>Streptomyces</taxon>
    </lineage>
</organism>
<name>A0ABV2UJI5_9ACTN</name>
<dbReference type="PANTHER" id="PTHR30146:SF148">
    <property type="entry name" value="HTH-TYPE TRANSCRIPTIONAL REPRESSOR PURR-RELATED"/>
    <property type="match status" value="1"/>
</dbReference>
<dbReference type="InterPro" id="IPR028082">
    <property type="entry name" value="Peripla_BP_I"/>
</dbReference>
<gene>
    <name evidence="6" type="ORF">ABZV61_35735</name>
</gene>
<protein>
    <submittedName>
        <fullName evidence="6">LacI family DNA-binding transcriptional regulator</fullName>
    </submittedName>
</protein>
<reference evidence="6 7" key="1">
    <citation type="submission" date="2024-06" db="EMBL/GenBank/DDBJ databases">
        <title>The Natural Products Discovery Center: Release of the First 8490 Sequenced Strains for Exploring Actinobacteria Biosynthetic Diversity.</title>
        <authorList>
            <person name="Kalkreuter E."/>
            <person name="Kautsar S.A."/>
            <person name="Yang D."/>
            <person name="Bader C.D."/>
            <person name="Teijaro C.N."/>
            <person name="Fluegel L."/>
            <person name="Davis C.M."/>
            <person name="Simpson J.R."/>
            <person name="Lauterbach L."/>
            <person name="Steele A.D."/>
            <person name="Gui C."/>
            <person name="Meng S."/>
            <person name="Li G."/>
            <person name="Viehrig K."/>
            <person name="Ye F."/>
            <person name="Su P."/>
            <person name="Kiefer A.F."/>
            <person name="Nichols A."/>
            <person name="Cepeda A.J."/>
            <person name="Yan W."/>
            <person name="Fan B."/>
            <person name="Jiang Y."/>
            <person name="Adhikari A."/>
            <person name="Zheng C.-J."/>
            <person name="Schuster L."/>
            <person name="Cowan T.M."/>
            <person name="Smanski M.J."/>
            <person name="Chevrette M.G."/>
            <person name="De Carvalho L.P.S."/>
            <person name="Shen B."/>
        </authorList>
    </citation>
    <scope>NUCLEOTIDE SEQUENCE [LARGE SCALE GENOMIC DNA]</scope>
    <source>
        <strain evidence="6 7">NPDC005137</strain>
    </source>
</reference>
<dbReference type="SMART" id="SM00354">
    <property type="entry name" value="HTH_LACI"/>
    <property type="match status" value="1"/>
</dbReference>
<keyword evidence="3 6" id="KW-0238">DNA-binding</keyword>
<dbReference type="GO" id="GO:0003677">
    <property type="term" value="F:DNA binding"/>
    <property type="evidence" value="ECO:0007669"/>
    <property type="project" value="UniProtKB-KW"/>
</dbReference>
<proteinExistence type="predicted"/>
<keyword evidence="2" id="KW-0805">Transcription regulation</keyword>
<dbReference type="Pfam" id="PF13377">
    <property type="entry name" value="Peripla_BP_3"/>
    <property type="match status" value="1"/>
</dbReference>
<dbReference type="InterPro" id="IPR010982">
    <property type="entry name" value="Lambda_DNA-bd_dom_sf"/>
</dbReference>
<keyword evidence="4" id="KW-0804">Transcription</keyword>
<evidence type="ECO:0000259" key="5">
    <source>
        <dbReference type="PROSITE" id="PS50932"/>
    </source>
</evidence>
<evidence type="ECO:0000256" key="2">
    <source>
        <dbReference type="ARBA" id="ARBA00023015"/>
    </source>
</evidence>
<dbReference type="InterPro" id="IPR046335">
    <property type="entry name" value="LacI/GalR-like_sensor"/>
</dbReference>
<dbReference type="Pfam" id="PF00356">
    <property type="entry name" value="LacI"/>
    <property type="match status" value="1"/>
</dbReference>
<evidence type="ECO:0000256" key="1">
    <source>
        <dbReference type="ARBA" id="ARBA00022491"/>
    </source>
</evidence>
<accession>A0ABV2UJI5</accession>
<dbReference type="PROSITE" id="PS50932">
    <property type="entry name" value="HTH_LACI_2"/>
    <property type="match status" value="1"/>
</dbReference>
<dbReference type="Gene3D" id="1.10.260.40">
    <property type="entry name" value="lambda repressor-like DNA-binding domains"/>
    <property type="match status" value="1"/>
</dbReference>
<sequence length="352" mass="37062">MTSNTRTTALDDNGRLMVHGAGRIKIVDVASEAGVSVTTVSHVLSGRRPVSATTRARVEDVIERLGYQADPSARGLRTQRTRTLGLVVPDITNPFNTAIAAGMQEIALAHEYLTVVCEAPMDGPHLPAVIRQLVARRIDGIVVGRYGATRQDLERILASGSKLVRLGGPLAPGLGDVVRAAETEGMYDLVSHLVARGYRRIAYIGGAPGVEPGEERFAGYRKALETAGLPVHEELVAWTSFTREGGRTGATTVLNATEPPDAVVCANDLIAIGALDTARAAGLGVPGRVAITGYDDIEAASLVSPALTTVLNPARDIGRSAAQLLLDRLEGEGTGPAREIVLAHRLVPRESA</sequence>
<evidence type="ECO:0000313" key="6">
    <source>
        <dbReference type="EMBL" id="MET8438009.1"/>
    </source>
</evidence>
<evidence type="ECO:0000313" key="7">
    <source>
        <dbReference type="Proteomes" id="UP001550044"/>
    </source>
</evidence>
<dbReference type="SUPFAM" id="SSF47413">
    <property type="entry name" value="lambda repressor-like DNA-binding domains"/>
    <property type="match status" value="1"/>
</dbReference>
<dbReference type="PANTHER" id="PTHR30146">
    <property type="entry name" value="LACI-RELATED TRANSCRIPTIONAL REPRESSOR"/>
    <property type="match status" value="1"/>
</dbReference>
<dbReference type="PROSITE" id="PS00356">
    <property type="entry name" value="HTH_LACI_1"/>
    <property type="match status" value="1"/>
</dbReference>
<evidence type="ECO:0000256" key="4">
    <source>
        <dbReference type="ARBA" id="ARBA00023163"/>
    </source>
</evidence>
<keyword evidence="1" id="KW-0678">Repressor</keyword>
<dbReference type="SUPFAM" id="SSF53822">
    <property type="entry name" value="Periplasmic binding protein-like I"/>
    <property type="match status" value="1"/>
</dbReference>
<comment type="caution">
    <text evidence="6">The sequence shown here is derived from an EMBL/GenBank/DDBJ whole genome shotgun (WGS) entry which is preliminary data.</text>
</comment>
<dbReference type="RefSeq" id="WP_356502525.1">
    <property type="nucleotide sequence ID" value="NZ_JBEXEF010000037.1"/>
</dbReference>
<dbReference type="InterPro" id="IPR000843">
    <property type="entry name" value="HTH_LacI"/>
</dbReference>
<evidence type="ECO:0000256" key="3">
    <source>
        <dbReference type="ARBA" id="ARBA00023125"/>
    </source>
</evidence>
<feature type="domain" description="HTH lacI-type" evidence="5">
    <location>
        <begin position="24"/>
        <end position="78"/>
    </location>
</feature>
<dbReference type="CDD" id="cd06267">
    <property type="entry name" value="PBP1_LacI_sugar_binding-like"/>
    <property type="match status" value="1"/>
</dbReference>
<dbReference type="CDD" id="cd01392">
    <property type="entry name" value="HTH_LacI"/>
    <property type="match status" value="1"/>
</dbReference>
<dbReference type="EMBL" id="JBEXIP010000048">
    <property type="protein sequence ID" value="MET8438009.1"/>
    <property type="molecule type" value="Genomic_DNA"/>
</dbReference>
<dbReference type="Gene3D" id="3.40.50.2300">
    <property type="match status" value="2"/>
</dbReference>